<gene>
    <name evidence="7" type="ordered locus">Sgly_2146</name>
</gene>
<dbReference type="InterPro" id="IPR001638">
    <property type="entry name" value="Solute-binding_3/MltF_N"/>
</dbReference>
<dbReference type="AlphaFoldDB" id="F0T2N6"/>
<sequence>MGKLKRLMLLLVGLMLLVSPVGCSTNQDKAPEKPTVVNVSYATRPINVPSIAALEKKTFEEEFAQEGITIKWVELEGPATTEALAAKSIDIATSLNYVTGLVTKSNGNDIKFISKFSSFPKAIGLVAGTESGISELADLKGKKIALQKNTMLHEMLLKALAKANLKAEDVEIESLASPEAANAVMQKQVDAAIIPDPLLTSALASKKVTLITTAEGLIPGETFIAARTEFVQKYPEVVKKFLELHQQTLTWVSANQEEALNLAAKFNKLDIKIVQALYPKYDFGIKMDESTITNLKQSAELLKQNQMIKDEVDTTALVNNLVDSRYLPQ</sequence>
<dbReference type="Pfam" id="PF09084">
    <property type="entry name" value="NMT1"/>
    <property type="match status" value="1"/>
</dbReference>
<dbReference type="InterPro" id="IPR015168">
    <property type="entry name" value="SsuA/THI5"/>
</dbReference>
<dbReference type="Proteomes" id="UP000007488">
    <property type="component" value="Chromosome"/>
</dbReference>
<dbReference type="CDD" id="cd01008">
    <property type="entry name" value="PBP2_NrtA_SsuA_CpmA_like"/>
    <property type="match status" value="1"/>
</dbReference>
<feature type="domain" description="Solute-binding protein family 3/N-terminal" evidence="6">
    <location>
        <begin position="36"/>
        <end position="259"/>
    </location>
</feature>
<dbReference type="PANTHER" id="PTHR30024">
    <property type="entry name" value="ALIPHATIC SULFONATES-BINDING PROTEIN-RELATED"/>
    <property type="match status" value="1"/>
</dbReference>
<feature type="signal peptide" evidence="5">
    <location>
        <begin position="1"/>
        <end position="24"/>
    </location>
</feature>
<proteinExistence type="inferred from homology"/>
<comment type="subcellular location">
    <subcellularLocation>
        <location evidence="1">Periplasm</location>
    </subcellularLocation>
</comment>
<dbReference type="KEGG" id="sgy:Sgly_2146"/>
<accession>F0T2N6</accession>
<evidence type="ECO:0000256" key="4">
    <source>
        <dbReference type="ARBA" id="ARBA00022729"/>
    </source>
</evidence>
<keyword evidence="8" id="KW-1185">Reference proteome</keyword>
<dbReference type="InterPro" id="IPR010067">
    <property type="entry name" value="ABC_SsuA_sub-bd"/>
</dbReference>
<evidence type="ECO:0000256" key="3">
    <source>
        <dbReference type="ARBA" id="ARBA00022448"/>
    </source>
</evidence>
<evidence type="ECO:0000259" key="6">
    <source>
        <dbReference type="SMART" id="SM00062"/>
    </source>
</evidence>
<protein>
    <submittedName>
        <fullName evidence="7">Aliphatic sulfonates family ABC transporter, periplasmic ligand-binding protein</fullName>
    </submittedName>
</protein>
<dbReference type="NCBIfam" id="TIGR01728">
    <property type="entry name" value="SsuA_fam"/>
    <property type="match status" value="1"/>
</dbReference>
<evidence type="ECO:0000256" key="2">
    <source>
        <dbReference type="ARBA" id="ARBA00010742"/>
    </source>
</evidence>
<dbReference type="Gene3D" id="3.40.190.10">
    <property type="entry name" value="Periplasmic binding protein-like II"/>
    <property type="match status" value="2"/>
</dbReference>
<dbReference type="OrthoDB" id="9814375at2"/>
<dbReference type="SMART" id="SM00062">
    <property type="entry name" value="PBPb"/>
    <property type="match status" value="1"/>
</dbReference>
<keyword evidence="3" id="KW-0813">Transport</keyword>
<reference evidence="7 8" key="1">
    <citation type="journal article" date="2011" name="Stand. Genomic Sci.">
        <title>Complete genome sequence of Syntrophobotulus glycolicus type strain (FlGlyR).</title>
        <authorList>
            <person name="Han C."/>
            <person name="Mwirichia R."/>
            <person name="Chertkov O."/>
            <person name="Held B."/>
            <person name="Lapidus A."/>
            <person name="Nolan M."/>
            <person name="Lucas S."/>
            <person name="Hammon N."/>
            <person name="Deshpande S."/>
            <person name="Cheng J.F."/>
            <person name="Tapia R."/>
            <person name="Goodwin L."/>
            <person name="Pitluck S."/>
            <person name="Huntemann M."/>
            <person name="Liolios K."/>
            <person name="Ivanova N."/>
            <person name="Pagani I."/>
            <person name="Mavromatis K."/>
            <person name="Ovchinikova G."/>
            <person name="Pati A."/>
            <person name="Chen A."/>
            <person name="Palaniappan K."/>
            <person name="Land M."/>
            <person name="Hauser L."/>
            <person name="Brambilla E.M."/>
            <person name="Rohde M."/>
            <person name="Spring S."/>
            <person name="Sikorski J."/>
            <person name="Goker M."/>
            <person name="Woyke T."/>
            <person name="Bristow J."/>
            <person name="Eisen J.A."/>
            <person name="Markowitz V."/>
            <person name="Hugenholtz P."/>
            <person name="Kyrpides N.C."/>
            <person name="Klenk H.P."/>
            <person name="Detter J.C."/>
        </authorList>
    </citation>
    <scope>NUCLEOTIDE SEQUENCE [LARGE SCALE GENOMIC DNA]</scope>
    <source>
        <strain evidence="8">DSM 8271 / FlGlyR</strain>
    </source>
</reference>
<dbReference type="RefSeq" id="WP_013625302.1">
    <property type="nucleotide sequence ID" value="NC_015172.1"/>
</dbReference>
<evidence type="ECO:0000256" key="5">
    <source>
        <dbReference type="SAM" id="SignalP"/>
    </source>
</evidence>
<name>F0T2N6_SYNGF</name>
<organism evidence="7 8">
    <name type="scientific">Syntrophobotulus glycolicus (strain DSM 8271 / FlGlyR)</name>
    <dbReference type="NCBI Taxonomy" id="645991"/>
    <lineage>
        <taxon>Bacteria</taxon>
        <taxon>Bacillati</taxon>
        <taxon>Bacillota</taxon>
        <taxon>Clostridia</taxon>
        <taxon>Eubacteriales</taxon>
        <taxon>Desulfitobacteriaceae</taxon>
        <taxon>Syntrophobotulus</taxon>
    </lineage>
</organism>
<comment type="similarity">
    <text evidence="2">Belongs to the bacterial solute-binding protein SsuA/TauA family.</text>
</comment>
<evidence type="ECO:0000256" key="1">
    <source>
        <dbReference type="ARBA" id="ARBA00004418"/>
    </source>
</evidence>
<dbReference type="eggNOG" id="COG0715">
    <property type="taxonomic scope" value="Bacteria"/>
</dbReference>
<dbReference type="STRING" id="645991.Sgly_2146"/>
<dbReference type="GO" id="GO:0042626">
    <property type="term" value="F:ATPase-coupled transmembrane transporter activity"/>
    <property type="evidence" value="ECO:0007669"/>
    <property type="project" value="InterPro"/>
</dbReference>
<keyword evidence="4 5" id="KW-0732">Signal</keyword>
<reference evidence="8" key="2">
    <citation type="submission" date="2011-02" db="EMBL/GenBank/DDBJ databases">
        <title>The complete genome of Syntrophobotulus glycolicus DSM 8271.</title>
        <authorList>
            <person name="Lucas S."/>
            <person name="Copeland A."/>
            <person name="Lapidus A."/>
            <person name="Bruce D."/>
            <person name="Goodwin L."/>
            <person name="Pitluck S."/>
            <person name="Kyrpides N."/>
            <person name="Mavromatis K."/>
            <person name="Pagani I."/>
            <person name="Ivanova N."/>
            <person name="Mikhailova N."/>
            <person name="Chertkov O."/>
            <person name="Held B."/>
            <person name="Detter J.C."/>
            <person name="Tapia R."/>
            <person name="Han C."/>
            <person name="Land M."/>
            <person name="Hauser L."/>
            <person name="Markowitz V."/>
            <person name="Cheng J.-F."/>
            <person name="Hugenholtz P."/>
            <person name="Woyke T."/>
            <person name="Wu D."/>
            <person name="Spring S."/>
            <person name="Schroeder M."/>
            <person name="Brambilla E."/>
            <person name="Klenk H.-P."/>
            <person name="Eisen J.A."/>
        </authorList>
    </citation>
    <scope>NUCLEOTIDE SEQUENCE [LARGE SCALE GENOMIC DNA]</scope>
    <source>
        <strain evidence="8">DSM 8271 / FlGlyR</strain>
    </source>
</reference>
<dbReference type="GO" id="GO:0016020">
    <property type="term" value="C:membrane"/>
    <property type="evidence" value="ECO:0007669"/>
    <property type="project" value="InterPro"/>
</dbReference>
<feature type="chain" id="PRO_5038870784" evidence="5">
    <location>
        <begin position="25"/>
        <end position="329"/>
    </location>
</feature>
<dbReference type="SUPFAM" id="SSF53850">
    <property type="entry name" value="Periplasmic binding protein-like II"/>
    <property type="match status" value="1"/>
</dbReference>
<dbReference type="HOGENOM" id="CLU_028871_12_0_9"/>
<evidence type="ECO:0000313" key="7">
    <source>
        <dbReference type="EMBL" id="ADY56435.1"/>
    </source>
</evidence>
<dbReference type="EMBL" id="CP002547">
    <property type="protein sequence ID" value="ADY56435.1"/>
    <property type="molecule type" value="Genomic_DNA"/>
</dbReference>
<evidence type="ECO:0000313" key="8">
    <source>
        <dbReference type="Proteomes" id="UP000007488"/>
    </source>
</evidence>
<dbReference type="PANTHER" id="PTHR30024:SF42">
    <property type="entry name" value="ALIPHATIC SULFONATES-BINDING PROTEIN-RELATED"/>
    <property type="match status" value="1"/>
</dbReference>
<dbReference type="GO" id="GO:0042597">
    <property type="term" value="C:periplasmic space"/>
    <property type="evidence" value="ECO:0007669"/>
    <property type="project" value="UniProtKB-SubCell"/>
</dbReference>